<name>A0A1J7JH16_9PEZI</name>
<dbReference type="EMBL" id="KV875100">
    <property type="protein sequence ID" value="OIW26914.1"/>
    <property type="molecule type" value="Genomic_DNA"/>
</dbReference>
<feature type="compositionally biased region" description="Basic and acidic residues" evidence="1">
    <location>
        <begin position="117"/>
        <end position="140"/>
    </location>
</feature>
<sequence length="565" mass="63275">MPTCEPLEGNPDFYGLGIRIGIYLQWWSAWLSLLLDPESAQSVLDANSVSLFAVTIATIIAARRNAPAIEMYIMLQILIGFPVTTLSSFGLRLWLMSPRRLDKLKDELKRLWREDREKRKETARRTEERKREHRQELQQRRDHRRTSKQNGRFVNLMLDWLDVFVHADRLRTQPDSQAQPQPGPQPQPPKTAGGSGAAMDVVYLLWHLPIVLPLQVLSSLKFPGLSWSGVQWRTTTVALLAAYNMVYWFDAGEHGVKQPPSLGCGPPTIFMFSIQLLAGPIVTLGCISAVFIAVIVGPPTLTLLMLALRVLLYAIVFIARDMYFIVTSADPQSFKTILDKVNNVLSHKTLRVTSMLEIYSPIVPILPFMNITGRSLLDLLEFMSSYGADNSIRFSDVIKVGVSLGMGRPVKRQSEARDDNPHISRAQTMPLDWTRFGGSPNRQLITRLCVAWNIWMVLSIIWFITSIETTIWWNNIQGVHTIDSTGQLIPFIIGCVSASQVVKKLILLALGKKYPDWADTELEIQDGPSGPLIWKIVRRGHGDINPTGGATAGNTEVHAAAINGP</sequence>
<dbReference type="AlphaFoldDB" id="A0A1J7JH16"/>
<keyword evidence="2" id="KW-0812">Transmembrane</keyword>
<dbReference type="OrthoDB" id="3945378at2759"/>
<protein>
    <submittedName>
        <fullName evidence="3">Uncharacterized protein</fullName>
    </submittedName>
</protein>
<feature type="transmembrane region" description="Helical" evidence="2">
    <location>
        <begin position="484"/>
        <end position="502"/>
    </location>
</feature>
<keyword evidence="4" id="KW-1185">Reference proteome</keyword>
<feature type="region of interest" description="Disordered" evidence="1">
    <location>
        <begin position="117"/>
        <end position="148"/>
    </location>
</feature>
<dbReference type="Proteomes" id="UP000182658">
    <property type="component" value="Unassembled WGS sequence"/>
</dbReference>
<evidence type="ECO:0000256" key="2">
    <source>
        <dbReference type="SAM" id="Phobius"/>
    </source>
</evidence>
<feature type="transmembrane region" description="Helical" evidence="2">
    <location>
        <begin position="16"/>
        <end position="35"/>
    </location>
</feature>
<keyword evidence="2" id="KW-1133">Transmembrane helix</keyword>
<dbReference type="InParanoid" id="A0A1J7JH16"/>
<feature type="transmembrane region" description="Helical" evidence="2">
    <location>
        <begin position="301"/>
        <end position="319"/>
    </location>
</feature>
<feature type="transmembrane region" description="Helical" evidence="2">
    <location>
        <begin position="73"/>
        <end position="95"/>
    </location>
</feature>
<gene>
    <name evidence="3" type="ORF">CONLIGDRAFT_707535</name>
</gene>
<feature type="transmembrane region" description="Helical" evidence="2">
    <location>
        <begin position="269"/>
        <end position="295"/>
    </location>
</feature>
<reference evidence="3 4" key="1">
    <citation type="submission" date="2016-10" db="EMBL/GenBank/DDBJ databases">
        <title>Draft genome sequence of Coniochaeta ligniaria NRRL30616, a lignocellulolytic fungus for bioabatement of inhibitors in plant biomass hydrolysates.</title>
        <authorList>
            <consortium name="DOE Joint Genome Institute"/>
            <person name="Jimenez D.J."/>
            <person name="Hector R.E."/>
            <person name="Riley R."/>
            <person name="Sun H."/>
            <person name="Grigoriev I.V."/>
            <person name="Van Elsas J.D."/>
            <person name="Nichols N.N."/>
        </authorList>
    </citation>
    <scope>NUCLEOTIDE SEQUENCE [LARGE SCALE GENOMIC DNA]</scope>
    <source>
        <strain evidence="3 4">NRRL 30616</strain>
    </source>
</reference>
<organism evidence="3 4">
    <name type="scientific">Coniochaeta ligniaria NRRL 30616</name>
    <dbReference type="NCBI Taxonomy" id="1408157"/>
    <lineage>
        <taxon>Eukaryota</taxon>
        <taxon>Fungi</taxon>
        <taxon>Dikarya</taxon>
        <taxon>Ascomycota</taxon>
        <taxon>Pezizomycotina</taxon>
        <taxon>Sordariomycetes</taxon>
        <taxon>Sordariomycetidae</taxon>
        <taxon>Coniochaetales</taxon>
        <taxon>Coniochaetaceae</taxon>
        <taxon>Coniochaeta</taxon>
    </lineage>
</organism>
<proteinExistence type="predicted"/>
<feature type="transmembrane region" description="Helical" evidence="2">
    <location>
        <begin position="444"/>
        <end position="464"/>
    </location>
</feature>
<evidence type="ECO:0000256" key="1">
    <source>
        <dbReference type="SAM" id="MobiDB-lite"/>
    </source>
</evidence>
<feature type="region of interest" description="Disordered" evidence="1">
    <location>
        <begin position="173"/>
        <end position="194"/>
    </location>
</feature>
<feature type="transmembrane region" description="Helical" evidence="2">
    <location>
        <begin position="42"/>
        <end position="61"/>
    </location>
</feature>
<evidence type="ECO:0000313" key="4">
    <source>
        <dbReference type="Proteomes" id="UP000182658"/>
    </source>
</evidence>
<accession>A0A1J7JH16</accession>
<keyword evidence="2" id="KW-0472">Membrane</keyword>
<evidence type="ECO:0000313" key="3">
    <source>
        <dbReference type="EMBL" id="OIW26914.1"/>
    </source>
</evidence>